<keyword evidence="3" id="KW-1185">Reference proteome</keyword>
<comment type="caution">
    <text evidence="2">The sequence shown here is derived from an EMBL/GenBank/DDBJ whole genome shotgun (WGS) entry which is preliminary data.</text>
</comment>
<dbReference type="AlphaFoldDB" id="A0A9N7VPM7"/>
<accession>A0A9N7VPM7</accession>
<gene>
    <name evidence="2" type="ORF">PLEPLA_LOCUS44688</name>
</gene>
<evidence type="ECO:0000313" key="2">
    <source>
        <dbReference type="EMBL" id="CAB1456892.1"/>
    </source>
</evidence>
<reference evidence="2" key="1">
    <citation type="submission" date="2020-03" db="EMBL/GenBank/DDBJ databases">
        <authorList>
            <person name="Weist P."/>
        </authorList>
    </citation>
    <scope>NUCLEOTIDE SEQUENCE</scope>
</reference>
<proteinExistence type="predicted"/>
<sequence>MNKRNGPRPGPITTGGNKQRSRGTTCLKPTAGTELYVTIALGSQTSKSLRPPGNETRKNTGPRAPPKPTKAKGAESSRRQQLQRVTEHRTAVRAQKNQRYEEMVGKPSGINDPEKPENDKNGSDSRQRPLTDRALRVPVGQDRNGHMEYDKEHGEQQRRGTRGANEILL</sequence>
<evidence type="ECO:0000256" key="1">
    <source>
        <dbReference type="SAM" id="MobiDB-lite"/>
    </source>
</evidence>
<feature type="compositionally biased region" description="Basic and acidic residues" evidence="1">
    <location>
        <begin position="143"/>
        <end position="158"/>
    </location>
</feature>
<dbReference type="EMBL" id="CADEAL010004317">
    <property type="protein sequence ID" value="CAB1456892.1"/>
    <property type="molecule type" value="Genomic_DNA"/>
</dbReference>
<dbReference type="Proteomes" id="UP001153269">
    <property type="component" value="Unassembled WGS sequence"/>
</dbReference>
<feature type="compositionally biased region" description="Basic and acidic residues" evidence="1">
    <location>
        <begin position="112"/>
        <end position="135"/>
    </location>
</feature>
<evidence type="ECO:0000313" key="3">
    <source>
        <dbReference type="Proteomes" id="UP001153269"/>
    </source>
</evidence>
<feature type="compositionally biased region" description="Polar residues" evidence="1">
    <location>
        <begin position="14"/>
        <end position="24"/>
    </location>
</feature>
<protein>
    <submittedName>
        <fullName evidence="2">Uncharacterized protein</fullName>
    </submittedName>
</protein>
<name>A0A9N7VPM7_PLEPL</name>
<feature type="region of interest" description="Disordered" evidence="1">
    <location>
        <begin position="1"/>
        <end position="169"/>
    </location>
</feature>
<organism evidence="2 3">
    <name type="scientific">Pleuronectes platessa</name>
    <name type="common">European plaice</name>
    <dbReference type="NCBI Taxonomy" id="8262"/>
    <lineage>
        <taxon>Eukaryota</taxon>
        <taxon>Metazoa</taxon>
        <taxon>Chordata</taxon>
        <taxon>Craniata</taxon>
        <taxon>Vertebrata</taxon>
        <taxon>Euteleostomi</taxon>
        <taxon>Actinopterygii</taxon>
        <taxon>Neopterygii</taxon>
        <taxon>Teleostei</taxon>
        <taxon>Neoteleostei</taxon>
        <taxon>Acanthomorphata</taxon>
        <taxon>Carangaria</taxon>
        <taxon>Pleuronectiformes</taxon>
        <taxon>Pleuronectoidei</taxon>
        <taxon>Pleuronectidae</taxon>
        <taxon>Pleuronectes</taxon>
    </lineage>
</organism>